<evidence type="ECO:0000256" key="1">
    <source>
        <dbReference type="SAM" id="MobiDB-lite"/>
    </source>
</evidence>
<accession>A0A934RSM2</accession>
<gene>
    <name evidence="3" type="ORF">JIN78_06805</name>
</gene>
<feature type="region of interest" description="Disordered" evidence="1">
    <location>
        <begin position="266"/>
        <end position="286"/>
    </location>
</feature>
<dbReference type="Gene3D" id="2.130.10.130">
    <property type="entry name" value="Integrin alpha, N-terminal"/>
    <property type="match status" value="1"/>
</dbReference>
<dbReference type="Proteomes" id="UP000604083">
    <property type="component" value="Unassembled WGS sequence"/>
</dbReference>
<evidence type="ECO:0000313" key="3">
    <source>
        <dbReference type="EMBL" id="MBK1833766.1"/>
    </source>
</evidence>
<dbReference type="InterPro" id="IPR028994">
    <property type="entry name" value="Integrin_alpha_N"/>
</dbReference>
<keyword evidence="2" id="KW-0732">Signal</keyword>
<evidence type="ECO:0008006" key="5">
    <source>
        <dbReference type="Google" id="ProtNLM"/>
    </source>
</evidence>
<feature type="region of interest" description="Disordered" evidence="1">
    <location>
        <begin position="1105"/>
        <end position="1168"/>
    </location>
</feature>
<dbReference type="EMBL" id="JAENIO010000013">
    <property type="protein sequence ID" value="MBK1833766.1"/>
    <property type="molecule type" value="Genomic_DNA"/>
</dbReference>
<organism evidence="3 4">
    <name type="scientific">Roseibacillus ishigakijimensis</name>
    <dbReference type="NCBI Taxonomy" id="454146"/>
    <lineage>
        <taxon>Bacteria</taxon>
        <taxon>Pseudomonadati</taxon>
        <taxon>Verrucomicrobiota</taxon>
        <taxon>Verrucomicrobiia</taxon>
        <taxon>Verrucomicrobiales</taxon>
        <taxon>Verrucomicrobiaceae</taxon>
        <taxon>Roseibacillus</taxon>
    </lineage>
</organism>
<evidence type="ECO:0000256" key="2">
    <source>
        <dbReference type="SAM" id="SignalP"/>
    </source>
</evidence>
<evidence type="ECO:0000313" key="4">
    <source>
        <dbReference type="Proteomes" id="UP000604083"/>
    </source>
</evidence>
<protein>
    <recommendedName>
        <fullName evidence="5">Repeat domain-containing protein</fullName>
    </recommendedName>
</protein>
<reference evidence="3" key="1">
    <citation type="submission" date="2021-01" db="EMBL/GenBank/DDBJ databases">
        <title>Modified the classification status of verrucomicrobia.</title>
        <authorList>
            <person name="Feng X."/>
        </authorList>
    </citation>
    <scope>NUCLEOTIDE SEQUENCE</scope>
    <source>
        <strain evidence="3">KCTC 12986</strain>
    </source>
</reference>
<keyword evidence="4" id="KW-1185">Reference proteome</keyword>
<dbReference type="SUPFAM" id="SSF69318">
    <property type="entry name" value="Integrin alpha N-terminal domain"/>
    <property type="match status" value="1"/>
</dbReference>
<comment type="caution">
    <text evidence="3">The sequence shown here is derived from an EMBL/GenBank/DDBJ whole genome shotgun (WGS) entry which is preliminary data.</text>
</comment>
<name>A0A934RSM2_9BACT</name>
<sequence length="1436" mass="157256">MRLYFLLLLFFSLSLLSGAPHPADSNQDFRLTRDEVASVYGPEGFADAEFAQAWFIWRAGESYEDEATLASPYRWRPLPQGGPAFLSLSERRCLPLTPVKVIGLPANPGPLTARFRPLHTGEWLSLDLTVTGPEVSFFAPYVPSPWLPTREIEIEIASDSTTWRAGQLSLAPIELTGISVPQFLDDTATALASVGDWDADATVTRLAQGHAVDDFELLMGYSYAYLQHTAESFRRLAQAPPTPESELELLVARELLALYLGNSSAGEVTNRSRPLPKRKSNAKASGSDCVPINNWTDLIYYTRLRAKLEAWEDSDSLQKKATEEGLGKLQEGAEKLGDFFSSTADKFAKRAALAITIPLELHGLLSEWDRTMLPKTFTRIDYQLEDGNYAPLSQPMPTDSPYPSGECGTAHFAHLKATITSEGFRLGKYLLDSKVPEPGDLAEAVQGRKGEIAKKVVDYYEEPLGELRQQAIDRSYEQVKDLDYAPGGCTWSGIDIPQTRDDPKIEFSSQTGRFAVNASVANGLDPVGPGPDVIELKMLTTSELELTNSLPNTPAFTQLAPLTSGRPRLDFRPPAYSVDDVEDPPRLTVEISQSYENEKLLWKIYDNTGKLHYQELTTASDQSSPTESTHHLDNYLVPTDHEKYPLLCLVESQAQGCLEGSGLPPVQEYATLYYRAKVFDLSPSRICREPGEVITLTATPAKPDPDFEVGSWEIIQGGGTLEPLDETTATFTFPPDPEAEITVRATGKDDFIAQAYFTTGPCLKFVQASTSYAFNPATLAEGELHPTTAFGLAAAYGDFVTGQNSLIPLAAETYPGAEIVTGIGQAITHFKKEVTNTDPSTRTFEVESSGIILALVDAGEPRPLWTIEAAQIGGSYFRDEDFADDPREHVWLPTPGKGEGHPLPQLVTVTPDVYQLHFAEPLTKTSSLDETQLAATWLSAQGTVIATGGPVPDADDPETYYLTATIEYPRTVSQPDVNFTLSGTIHYPDPQNPDSDSFYSSCSVSHQIIEVKSSGTVRFPIAEETLVFCGPTFGETAPSSRPFALYNHCCGGIELQQFEKVRGAARRNFLASAYAANDPELGRHLTLISNYTDDANILYCEEQRKKREEHPIPPEDLPEPPDPEDPDPEPEDTPEELEDFFTNSPSNLDGPGDFPSPETPLPATTSGAILPEASGVSYPLDSTSLFTFETSLELAHFAANGSFQNSTLWLDQETRQAVADELTLVLYGQVSPGGDRGLFVEREFNGNHYFEFWRRDAVTGKFVARTLLTLLPGQHIIGLGDFDQDGHLDLAGRDQDANLLVWRGQADGFASSAQTLLASQGSWLPRAAAVNPDRTTLLLSESHESSSYRHQVLTPTGAISHDRTAERPQGMSVQSPADFNDDGWPDLLFHLSGFGSFEVHYGAPGGAVSGGLTYSLPDPNTTYLFTTLPQSSRNEP</sequence>
<feature type="chain" id="PRO_5037187118" description="Repeat domain-containing protein" evidence="2">
    <location>
        <begin position="23"/>
        <end position="1436"/>
    </location>
</feature>
<dbReference type="RefSeq" id="WP_200391202.1">
    <property type="nucleotide sequence ID" value="NZ_JAENIO010000013.1"/>
</dbReference>
<feature type="signal peptide" evidence="2">
    <location>
        <begin position="1"/>
        <end position="22"/>
    </location>
</feature>
<proteinExistence type="predicted"/>
<feature type="compositionally biased region" description="Acidic residues" evidence="1">
    <location>
        <begin position="1116"/>
        <end position="1139"/>
    </location>
</feature>